<keyword evidence="10" id="KW-1185">Reference proteome</keyword>
<keyword evidence="2 7" id="KW-0813">Transport</keyword>
<dbReference type="InterPro" id="IPR035906">
    <property type="entry name" value="MetI-like_sf"/>
</dbReference>
<evidence type="ECO:0000313" key="9">
    <source>
        <dbReference type="EMBL" id="ADB49013.1"/>
    </source>
</evidence>
<dbReference type="Pfam" id="PF12911">
    <property type="entry name" value="OppC_N"/>
    <property type="match status" value="1"/>
</dbReference>
<dbReference type="KEGG" id="cwo:Cwoe_0578"/>
<keyword evidence="3" id="KW-1003">Cell membrane</keyword>
<keyword evidence="4 7" id="KW-0812">Transmembrane</keyword>
<dbReference type="GO" id="GO:0055085">
    <property type="term" value="P:transmembrane transport"/>
    <property type="evidence" value="ECO:0007669"/>
    <property type="project" value="InterPro"/>
</dbReference>
<dbReference type="Gene3D" id="1.10.3720.10">
    <property type="entry name" value="MetI-like"/>
    <property type="match status" value="1"/>
</dbReference>
<dbReference type="AlphaFoldDB" id="D3F8E3"/>
<accession>D3F8E3</accession>
<dbReference type="InterPro" id="IPR050366">
    <property type="entry name" value="BP-dependent_transpt_permease"/>
</dbReference>
<feature type="domain" description="ABC transmembrane type-1" evidence="8">
    <location>
        <begin position="79"/>
        <end position="264"/>
    </location>
</feature>
<evidence type="ECO:0000256" key="2">
    <source>
        <dbReference type="ARBA" id="ARBA00022448"/>
    </source>
</evidence>
<evidence type="ECO:0000256" key="4">
    <source>
        <dbReference type="ARBA" id="ARBA00022692"/>
    </source>
</evidence>
<organism evidence="9 10">
    <name type="scientific">Conexibacter woesei (strain DSM 14684 / CCUG 47730 / CIP 108061 / JCM 11494 / NBRC 100937 / ID131577)</name>
    <dbReference type="NCBI Taxonomy" id="469383"/>
    <lineage>
        <taxon>Bacteria</taxon>
        <taxon>Bacillati</taxon>
        <taxon>Actinomycetota</taxon>
        <taxon>Thermoleophilia</taxon>
        <taxon>Solirubrobacterales</taxon>
        <taxon>Conexibacteraceae</taxon>
        <taxon>Conexibacter</taxon>
    </lineage>
</organism>
<comment type="subcellular location">
    <subcellularLocation>
        <location evidence="1 7">Cell membrane</location>
        <topology evidence="1 7">Multi-pass membrane protein</topology>
    </subcellularLocation>
</comment>
<dbReference type="PANTHER" id="PTHR43386">
    <property type="entry name" value="OLIGOPEPTIDE TRANSPORT SYSTEM PERMEASE PROTEIN APPC"/>
    <property type="match status" value="1"/>
</dbReference>
<protein>
    <submittedName>
        <fullName evidence="9">Binding-protein-dependent transport systems inner membrane component</fullName>
    </submittedName>
</protein>
<comment type="similarity">
    <text evidence="7">Belongs to the binding-protein-dependent transport system permease family.</text>
</comment>
<evidence type="ECO:0000313" key="10">
    <source>
        <dbReference type="Proteomes" id="UP000008229"/>
    </source>
</evidence>
<dbReference type="HOGENOM" id="CLU_028518_5_2_11"/>
<dbReference type="GO" id="GO:0005886">
    <property type="term" value="C:plasma membrane"/>
    <property type="evidence" value="ECO:0007669"/>
    <property type="project" value="UniProtKB-SubCell"/>
</dbReference>
<evidence type="ECO:0000256" key="3">
    <source>
        <dbReference type="ARBA" id="ARBA00022475"/>
    </source>
</evidence>
<sequence length="280" mass="29400">MTAVMTLRRAFAYPQTVIGAVLTGLIVLLALLGPLLAPHTPTEFVGAPLSGPSGDALLGADQLGRDVLSRVLWGGRSVLWMSVAAALLGVALGVALGLVAGYARGRADALVMRALDVVIAFPQLVLVLLFVSLLGARAWLIVLLTAIAWAPGVARVTRGITLETGEREFVQAAEVLGYRRRSIVLGEILPNLTTPLMVELGVRLTWSIALISGLSFLGLGIQPPAADWGLMVNENRNGLTVQPWGVVAPVACIAIFTIGTNLITEGFARTMAGVDRQRGA</sequence>
<evidence type="ECO:0000256" key="6">
    <source>
        <dbReference type="ARBA" id="ARBA00023136"/>
    </source>
</evidence>
<keyword evidence="6 7" id="KW-0472">Membrane</keyword>
<evidence type="ECO:0000256" key="1">
    <source>
        <dbReference type="ARBA" id="ARBA00004651"/>
    </source>
</evidence>
<dbReference type="InterPro" id="IPR000515">
    <property type="entry name" value="MetI-like"/>
</dbReference>
<dbReference type="CDD" id="cd06261">
    <property type="entry name" value="TM_PBP2"/>
    <property type="match status" value="1"/>
</dbReference>
<evidence type="ECO:0000259" key="8">
    <source>
        <dbReference type="PROSITE" id="PS50928"/>
    </source>
</evidence>
<reference evidence="10" key="2">
    <citation type="submission" date="2010-01" db="EMBL/GenBank/DDBJ databases">
        <title>The complete genome of Conexibacter woesei DSM 14684.</title>
        <authorList>
            <consortium name="US DOE Joint Genome Institute (JGI-PGF)"/>
            <person name="Lucas S."/>
            <person name="Copeland A."/>
            <person name="Lapidus A."/>
            <person name="Glavina del Rio T."/>
            <person name="Dalin E."/>
            <person name="Tice H."/>
            <person name="Bruce D."/>
            <person name="Goodwin L."/>
            <person name="Pitluck S."/>
            <person name="Kyrpides N."/>
            <person name="Mavromatis K."/>
            <person name="Ivanova N."/>
            <person name="Mikhailova N."/>
            <person name="Chertkov O."/>
            <person name="Brettin T."/>
            <person name="Detter J.C."/>
            <person name="Han C."/>
            <person name="Larimer F."/>
            <person name="Land M."/>
            <person name="Hauser L."/>
            <person name="Markowitz V."/>
            <person name="Cheng J.-F."/>
            <person name="Hugenholtz P."/>
            <person name="Woyke T."/>
            <person name="Wu D."/>
            <person name="Pukall R."/>
            <person name="Steenblock K."/>
            <person name="Schneider S."/>
            <person name="Klenk H.-P."/>
            <person name="Eisen J.A."/>
        </authorList>
    </citation>
    <scope>NUCLEOTIDE SEQUENCE [LARGE SCALE GENOMIC DNA]</scope>
    <source>
        <strain evidence="10">DSM 14684 / CIP 108061 / JCM 11494 / NBRC 100937 / ID131577</strain>
    </source>
</reference>
<feature type="transmembrane region" description="Helical" evidence="7">
    <location>
        <begin position="139"/>
        <end position="157"/>
    </location>
</feature>
<feature type="transmembrane region" description="Helical" evidence="7">
    <location>
        <begin position="78"/>
        <end position="102"/>
    </location>
</feature>
<dbReference type="Pfam" id="PF00528">
    <property type="entry name" value="BPD_transp_1"/>
    <property type="match status" value="1"/>
</dbReference>
<dbReference type="eggNOG" id="COG1173">
    <property type="taxonomic scope" value="Bacteria"/>
</dbReference>
<feature type="transmembrane region" description="Helical" evidence="7">
    <location>
        <begin position="200"/>
        <end position="221"/>
    </location>
</feature>
<name>D3F8E3_CONWI</name>
<proteinExistence type="inferred from homology"/>
<evidence type="ECO:0000256" key="5">
    <source>
        <dbReference type="ARBA" id="ARBA00022989"/>
    </source>
</evidence>
<dbReference type="OrthoDB" id="6637947at2"/>
<dbReference type="STRING" id="469383.Cwoe_0578"/>
<dbReference type="PROSITE" id="PS50928">
    <property type="entry name" value="ABC_TM1"/>
    <property type="match status" value="1"/>
</dbReference>
<dbReference type="PANTHER" id="PTHR43386:SF25">
    <property type="entry name" value="PEPTIDE ABC TRANSPORTER PERMEASE PROTEIN"/>
    <property type="match status" value="1"/>
</dbReference>
<keyword evidence="5 7" id="KW-1133">Transmembrane helix</keyword>
<reference evidence="9 10" key="1">
    <citation type="journal article" date="2010" name="Stand. Genomic Sci.">
        <title>Complete genome sequence of Conexibacter woesei type strain (ID131577).</title>
        <authorList>
            <person name="Pukall R."/>
            <person name="Lapidus A."/>
            <person name="Glavina Del Rio T."/>
            <person name="Copeland A."/>
            <person name="Tice H."/>
            <person name="Cheng J.-F."/>
            <person name="Lucas S."/>
            <person name="Chen F."/>
            <person name="Nolan M."/>
            <person name="Bruce D."/>
            <person name="Goodwin L."/>
            <person name="Pitluck S."/>
            <person name="Mavromatis K."/>
            <person name="Ivanova N."/>
            <person name="Ovchinnikova G."/>
            <person name="Pati A."/>
            <person name="Chen A."/>
            <person name="Palaniappan K."/>
            <person name="Land M."/>
            <person name="Hauser L."/>
            <person name="Chang Y.-J."/>
            <person name="Jeffries C.D."/>
            <person name="Chain P."/>
            <person name="Meincke L."/>
            <person name="Sims D."/>
            <person name="Brettin T."/>
            <person name="Detter J.C."/>
            <person name="Rohde M."/>
            <person name="Goeker M."/>
            <person name="Bristow J."/>
            <person name="Eisen J.A."/>
            <person name="Markowitz V."/>
            <person name="Kyrpides N.C."/>
            <person name="Klenk H.-P."/>
            <person name="Hugenholtz P."/>
        </authorList>
    </citation>
    <scope>NUCLEOTIDE SEQUENCE [LARGE SCALE GENOMIC DNA]</scope>
    <source>
        <strain evidence="10">DSM 14684 / CIP 108061 / JCM 11494 / NBRC 100937 / ID131577</strain>
    </source>
</reference>
<evidence type="ECO:0000256" key="7">
    <source>
        <dbReference type="RuleBase" id="RU363032"/>
    </source>
</evidence>
<feature type="transmembrane region" description="Helical" evidence="7">
    <location>
        <begin position="114"/>
        <end position="133"/>
    </location>
</feature>
<dbReference type="RefSeq" id="WP_012932066.1">
    <property type="nucleotide sequence ID" value="NC_013739.1"/>
</dbReference>
<dbReference type="SUPFAM" id="SSF161098">
    <property type="entry name" value="MetI-like"/>
    <property type="match status" value="1"/>
</dbReference>
<dbReference type="InterPro" id="IPR025966">
    <property type="entry name" value="OppC_N"/>
</dbReference>
<feature type="transmembrane region" description="Helical" evidence="7">
    <location>
        <begin position="12"/>
        <end position="36"/>
    </location>
</feature>
<feature type="transmembrane region" description="Helical" evidence="7">
    <location>
        <begin position="241"/>
        <end position="263"/>
    </location>
</feature>
<gene>
    <name evidence="9" type="ordered locus">Cwoe_0578</name>
</gene>
<dbReference type="Proteomes" id="UP000008229">
    <property type="component" value="Chromosome"/>
</dbReference>
<dbReference type="EMBL" id="CP001854">
    <property type="protein sequence ID" value="ADB49013.1"/>
    <property type="molecule type" value="Genomic_DNA"/>
</dbReference>